<comment type="catalytic activity">
    <reaction evidence="5">
        <text>3'-dephospho-CoA + ATP = ADP + CoA + H(+)</text>
        <dbReference type="Rhea" id="RHEA:18245"/>
        <dbReference type="ChEBI" id="CHEBI:15378"/>
        <dbReference type="ChEBI" id="CHEBI:30616"/>
        <dbReference type="ChEBI" id="CHEBI:57287"/>
        <dbReference type="ChEBI" id="CHEBI:57328"/>
        <dbReference type="ChEBI" id="CHEBI:456216"/>
        <dbReference type="EC" id="2.7.1.24"/>
    </reaction>
</comment>
<keyword evidence="5 7" id="KW-0418">Kinase</keyword>
<proteinExistence type="inferred from homology"/>
<evidence type="ECO:0000256" key="6">
    <source>
        <dbReference type="NCBIfam" id="TIGR00152"/>
    </source>
</evidence>
<dbReference type="Gene3D" id="3.40.50.300">
    <property type="entry name" value="P-loop containing nucleotide triphosphate hydrolases"/>
    <property type="match status" value="1"/>
</dbReference>
<name>A0A2I1DPX0_9PROT</name>
<dbReference type="Proteomes" id="UP000234329">
    <property type="component" value="Unassembled WGS sequence"/>
</dbReference>
<dbReference type="HAMAP" id="MF_00376">
    <property type="entry name" value="Dephospho_CoA_kinase"/>
    <property type="match status" value="1"/>
</dbReference>
<keyword evidence="5" id="KW-0963">Cytoplasm</keyword>
<feature type="binding site" evidence="5">
    <location>
        <begin position="12"/>
        <end position="17"/>
    </location>
    <ligand>
        <name>ATP</name>
        <dbReference type="ChEBI" id="CHEBI:30616"/>
    </ligand>
</feature>
<dbReference type="Pfam" id="PF01121">
    <property type="entry name" value="CoaE"/>
    <property type="match status" value="1"/>
</dbReference>
<dbReference type="OrthoDB" id="5298738at2"/>
<dbReference type="InParanoid" id="A0A2I1DPX0"/>
<organism evidence="7 8">
    <name type="scientific">Acidithiobacillus marinus</name>
    <dbReference type="NCBI Taxonomy" id="187490"/>
    <lineage>
        <taxon>Bacteria</taxon>
        <taxon>Pseudomonadati</taxon>
        <taxon>Pseudomonadota</taxon>
        <taxon>Acidithiobacillia</taxon>
        <taxon>Acidithiobacillales</taxon>
        <taxon>Acidithiobacillaceae</taxon>
        <taxon>Acidithiobacillus</taxon>
    </lineage>
</organism>
<dbReference type="AlphaFoldDB" id="A0A2I1DPX0"/>
<evidence type="ECO:0000256" key="4">
    <source>
        <dbReference type="ARBA" id="ARBA00022993"/>
    </source>
</evidence>
<evidence type="ECO:0000256" key="3">
    <source>
        <dbReference type="ARBA" id="ARBA00022840"/>
    </source>
</evidence>
<dbReference type="PANTHER" id="PTHR10695:SF46">
    <property type="entry name" value="BIFUNCTIONAL COENZYME A SYNTHASE-RELATED"/>
    <property type="match status" value="1"/>
</dbReference>
<dbReference type="SUPFAM" id="SSF52540">
    <property type="entry name" value="P-loop containing nucleoside triphosphate hydrolases"/>
    <property type="match status" value="1"/>
</dbReference>
<dbReference type="FunCoup" id="A0A2I1DPX0">
    <property type="interactions" value="405"/>
</dbReference>
<dbReference type="UniPathway" id="UPA00241">
    <property type="reaction ID" value="UER00356"/>
</dbReference>
<keyword evidence="5" id="KW-0808">Transferase</keyword>
<dbReference type="PANTHER" id="PTHR10695">
    <property type="entry name" value="DEPHOSPHO-COA KINASE-RELATED"/>
    <property type="match status" value="1"/>
</dbReference>
<comment type="function">
    <text evidence="5">Catalyzes the phosphorylation of the 3'-hydroxyl group of dephosphocoenzyme A to form coenzyme A.</text>
</comment>
<evidence type="ECO:0000313" key="8">
    <source>
        <dbReference type="Proteomes" id="UP000234329"/>
    </source>
</evidence>
<keyword evidence="3 5" id="KW-0067">ATP-binding</keyword>
<keyword evidence="4 5" id="KW-0173">Coenzyme A biosynthesis</keyword>
<dbReference type="EC" id="2.7.1.24" evidence="5 6"/>
<keyword evidence="8" id="KW-1185">Reference proteome</keyword>
<dbReference type="InterPro" id="IPR027417">
    <property type="entry name" value="P-loop_NTPase"/>
</dbReference>
<dbReference type="EMBL" id="MXAV01000004">
    <property type="protein sequence ID" value="PKY11902.1"/>
    <property type="molecule type" value="Genomic_DNA"/>
</dbReference>
<dbReference type="InterPro" id="IPR001977">
    <property type="entry name" value="Depp_CoAkinase"/>
</dbReference>
<sequence length="204" mass="22535">MIVRIGLTGGVASGKSTVTAILESLGAQILDADVLARELVAPGQPALDAIVQHWGSEYLQADGRLDRARLRARVFGDPAARKWLEALLHPQIRQLFLERSQQLQKKQPAAILVWVVPLLVENHYQPLLDQILVVDCPRSLQIARLQQRPGWSAAQIEAVLAAQLDRVQRNAAADYVISNEKDLGGLREAVLVFWNILHKGHGFA</sequence>
<comment type="pathway">
    <text evidence="5">Cofactor biosynthesis; coenzyme A biosynthesis; CoA from (R)-pantothenate: step 5/5.</text>
</comment>
<comment type="similarity">
    <text evidence="1 5">Belongs to the CoaE family.</text>
</comment>
<protein>
    <recommendedName>
        <fullName evidence="5 6">Dephospho-CoA kinase</fullName>
        <ecNumber evidence="5 6">2.7.1.24</ecNumber>
    </recommendedName>
    <alternativeName>
        <fullName evidence="5">Dephosphocoenzyme A kinase</fullName>
    </alternativeName>
</protein>
<dbReference type="GO" id="GO:0005737">
    <property type="term" value="C:cytoplasm"/>
    <property type="evidence" value="ECO:0007669"/>
    <property type="project" value="UniProtKB-SubCell"/>
</dbReference>
<dbReference type="PROSITE" id="PS51219">
    <property type="entry name" value="DPCK"/>
    <property type="match status" value="1"/>
</dbReference>
<evidence type="ECO:0000313" key="7">
    <source>
        <dbReference type="EMBL" id="PKY11902.1"/>
    </source>
</evidence>
<dbReference type="GO" id="GO:0004140">
    <property type="term" value="F:dephospho-CoA kinase activity"/>
    <property type="evidence" value="ECO:0007669"/>
    <property type="project" value="UniProtKB-UniRule"/>
</dbReference>
<reference evidence="7 8" key="1">
    <citation type="submission" date="2017-03" db="EMBL/GenBank/DDBJ databases">
        <title>Draft genime sequence of the acidophilic sulfur-oxidizing bacterium Acidithiobacillus sp. SH, isolated from seawater.</title>
        <authorList>
            <person name="Sharmin S."/>
            <person name="Tokuhisa M."/>
            <person name="Kanao T."/>
            <person name="Kamimura K."/>
        </authorList>
    </citation>
    <scope>NUCLEOTIDE SEQUENCE [LARGE SCALE GENOMIC DNA]</scope>
    <source>
        <strain evidence="7 8">SH</strain>
    </source>
</reference>
<dbReference type="NCBIfam" id="TIGR00152">
    <property type="entry name" value="dephospho-CoA kinase"/>
    <property type="match status" value="1"/>
</dbReference>
<comment type="caution">
    <text evidence="7">The sequence shown here is derived from an EMBL/GenBank/DDBJ whole genome shotgun (WGS) entry which is preliminary data.</text>
</comment>
<dbReference type="GO" id="GO:0005524">
    <property type="term" value="F:ATP binding"/>
    <property type="evidence" value="ECO:0007669"/>
    <property type="project" value="UniProtKB-UniRule"/>
</dbReference>
<dbReference type="GO" id="GO:0015937">
    <property type="term" value="P:coenzyme A biosynthetic process"/>
    <property type="evidence" value="ECO:0007669"/>
    <property type="project" value="UniProtKB-UniRule"/>
</dbReference>
<gene>
    <name evidence="5" type="primary">coaE</name>
    <name evidence="7" type="ORF">B1757_00670</name>
</gene>
<evidence type="ECO:0000256" key="2">
    <source>
        <dbReference type="ARBA" id="ARBA00022741"/>
    </source>
</evidence>
<accession>A0A2I1DPX0</accession>
<evidence type="ECO:0000256" key="1">
    <source>
        <dbReference type="ARBA" id="ARBA00009018"/>
    </source>
</evidence>
<keyword evidence="2 5" id="KW-0547">Nucleotide-binding</keyword>
<evidence type="ECO:0000256" key="5">
    <source>
        <dbReference type="HAMAP-Rule" id="MF_00376"/>
    </source>
</evidence>
<comment type="subcellular location">
    <subcellularLocation>
        <location evidence="5">Cytoplasm</location>
    </subcellularLocation>
</comment>
<dbReference type="CDD" id="cd02022">
    <property type="entry name" value="DPCK"/>
    <property type="match status" value="1"/>
</dbReference>